<reference evidence="2" key="1">
    <citation type="journal article" date="2022" name="Mol. Ecol. Resour.">
        <title>The genomes of chicory, endive, great burdock and yacon provide insights into Asteraceae palaeo-polyploidization history and plant inulin production.</title>
        <authorList>
            <person name="Fan W."/>
            <person name="Wang S."/>
            <person name="Wang H."/>
            <person name="Wang A."/>
            <person name="Jiang F."/>
            <person name="Liu H."/>
            <person name="Zhao H."/>
            <person name="Xu D."/>
            <person name="Zhang Y."/>
        </authorList>
    </citation>
    <scope>NUCLEOTIDE SEQUENCE [LARGE SCALE GENOMIC DNA]</scope>
    <source>
        <strain evidence="2">cv. Punajuju</strain>
    </source>
</reference>
<accession>A0ACB9H8D2</accession>
<comment type="caution">
    <text evidence="1">The sequence shown here is derived from an EMBL/GenBank/DDBJ whole genome shotgun (WGS) entry which is preliminary data.</text>
</comment>
<keyword evidence="2" id="KW-1185">Reference proteome</keyword>
<name>A0ACB9H8D2_CICIN</name>
<proteinExistence type="predicted"/>
<dbReference type="Proteomes" id="UP001055811">
    <property type="component" value="Linkage Group LG01"/>
</dbReference>
<evidence type="ECO:0000313" key="1">
    <source>
        <dbReference type="EMBL" id="KAI3792144.1"/>
    </source>
</evidence>
<dbReference type="EMBL" id="CM042009">
    <property type="protein sequence ID" value="KAI3792144.1"/>
    <property type="molecule type" value="Genomic_DNA"/>
</dbReference>
<gene>
    <name evidence="1" type="ORF">L2E82_06014</name>
</gene>
<sequence>MAVVATPLSVFSIFFILTSIPVSSLPCPIHQKQALLRFKSTLTTIFDANSDPNTDDFVPFEELDSWNPKSDCCTWDRVNCTRTRNKTRFVTELHLDAVVPLRNLSTNSLEGRLGPELGSLRNLTTLTLSVNNFQGMIPPELFKLESLRFLDLSNNSLHGGLSSDVGKEIGNLTKLRELWLEKNQFTGGIPSSVENMKDLESLDLSVNSFSLQIPAGLGRLPNMTTLDLSKNQFVGPIPPSMQNFEQVRNPSAQEQQAHRRKR</sequence>
<organism evidence="1 2">
    <name type="scientific">Cichorium intybus</name>
    <name type="common">Chicory</name>
    <dbReference type="NCBI Taxonomy" id="13427"/>
    <lineage>
        <taxon>Eukaryota</taxon>
        <taxon>Viridiplantae</taxon>
        <taxon>Streptophyta</taxon>
        <taxon>Embryophyta</taxon>
        <taxon>Tracheophyta</taxon>
        <taxon>Spermatophyta</taxon>
        <taxon>Magnoliopsida</taxon>
        <taxon>eudicotyledons</taxon>
        <taxon>Gunneridae</taxon>
        <taxon>Pentapetalae</taxon>
        <taxon>asterids</taxon>
        <taxon>campanulids</taxon>
        <taxon>Asterales</taxon>
        <taxon>Asteraceae</taxon>
        <taxon>Cichorioideae</taxon>
        <taxon>Cichorieae</taxon>
        <taxon>Cichoriinae</taxon>
        <taxon>Cichorium</taxon>
    </lineage>
</organism>
<protein>
    <submittedName>
        <fullName evidence="1">Uncharacterized protein</fullName>
    </submittedName>
</protein>
<evidence type="ECO:0000313" key="2">
    <source>
        <dbReference type="Proteomes" id="UP001055811"/>
    </source>
</evidence>
<reference evidence="1 2" key="2">
    <citation type="journal article" date="2022" name="Mol. Ecol. Resour.">
        <title>The genomes of chicory, endive, great burdock and yacon provide insights into Asteraceae paleo-polyploidization history and plant inulin production.</title>
        <authorList>
            <person name="Fan W."/>
            <person name="Wang S."/>
            <person name="Wang H."/>
            <person name="Wang A."/>
            <person name="Jiang F."/>
            <person name="Liu H."/>
            <person name="Zhao H."/>
            <person name="Xu D."/>
            <person name="Zhang Y."/>
        </authorList>
    </citation>
    <scope>NUCLEOTIDE SEQUENCE [LARGE SCALE GENOMIC DNA]</scope>
    <source>
        <strain evidence="2">cv. Punajuju</strain>
        <tissue evidence="1">Leaves</tissue>
    </source>
</reference>